<feature type="compositionally biased region" description="Basic residues" evidence="1">
    <location>
        <begin position="259"/>
        <end position="274"/>
    </location>
</feature>
<reference evidence="3" key="2">
    <citation type="submission" date="2013-07" db="EMBL/GenBank/DDBJ databases">
        <authorList>
            <consortium name="The Broad Institute Genome Sequencing Platform"/>
            <person name="Cuomo C."/>
            <person name="Litvintseva A."/>
            <person name="Chen Y."/>
            <person name="Heitman J."/>
            <person name="Sun S."/>
            <person name="Springer D."/>
            <person name="Dromer F."/>
            <person name="Young S.K."/>
            <person name="Zeng Q."/>
            <person name="Gargeya S."/>
            <person name="Fitzgerald M."/>
            <person name="Abouelleil A."/>
            <person name="Alvarado L."/>
            <person name="Berlin A.M."/>
            <person name="Chapman S.B."/>
            <person name="Dewar J."/>
            <person name="Goldberg J."/>
            <person name="Griggs A."/>
            <person name="Gujja S."/>
            <person name="Hansen M."/>
            <person name="Howarth C."/>
            <person name="Imamovic A."/>
            <person name="Larimer J."/>
            <person name="McCowan C."/>
            <person name="Murphy C."/>
            <person name="Pearson M."/>
            <person name="Priest M."/>
            <person name="Roberts A."/>
            <person name="Saif S."/>
            <person name="Shea T."/>
            <person name="Sykes S."/>
            <person name="Wortman J."/>
            <person name="Nusbaum C."/>
            <person name="Birren B."/>
        </authorList>
    </citation>
    <scope>NUCLEOTIDE SEQUENCE</scope>
    <source>
        <strain evidence="3">CBS 10117</strain>
    </source>
</reference>
<evidence type="ECO:0000313" key="2">
    <source>
        <dbReference type="EMBL" id="OBR89055.1"/>
    </source>
</evidence>
<dbReference type="RefSeq" id="XP_018266897.1">
    <property type="nucleotide sequence ID" value="XM_018404243.1"/>
</dbReference>
<evidence type="ECO:0000313" key="4">
    <source>
        <dbReference type="Proteomes" id="UP000078595"/>
    </source>
</evidence>
<name>A0A1A6AG55_9TREE</name>
<reference evidence="2" key="1">
    <citation type="submission" date="2013-07" db="EMBL/GenBank/DDBJ databases">
        <title>The Genome Sequence of Cryptococcus dejecticola CBS10117.</title>
        <authorList>
            <consortium name="The Broad Institute Genome Sequencing Platform"/>
            <person name="Cuomo C."/>
            <person name="Litvintseva A."/>
            <person name="Chen Y."/>
            <person name="Heitman J."/>
            <person name="Sun S."/>
            <person name="Springer D."/>
            <person name="Dromer F."/>
            <person name="Young S.K."/>
            <person name="Zeng Q."/>
            <person name="Gargeya S."/>
            <person name="Fitzgerald M."/>
            <person name="Abouelleil A."/>
            <person name="Alvarado L."/>
            <person name="Berlin A.M."/>
            <person name="Chapman S.B."/>
            <person name="Dewar J."/>
            <person name="Goldberg J."/>
            <person name="Griggs A."/>
            <person name="Gujja S."/>
            <person name="Hansen M."/>
            <person name="Howarth C."/>
            <person name="Imamovic A."/>
            <person name="Larimer J."/>
            <person name="McCowan C."/>
            <person name="Murphy C."/>
            <person name="Pearson M."/>
            <person name="Priest M."/>
            <person name="Roberts A."/>
            <person name="Saif S."/>
            <person name="Shea T."/>
            <person name="Sykes S."/>
            <person name="Wortman J."/>
            <person name="Nusbaum C."/>
            <person name="Birren B."/>
        </authorList>
    </citation>
    <scope>NUCLEOTIDE SEQUENCE [LARGE SCALE GENOMIC DNA]</scope>
    <source>
        <strain evidence="2">CBS 10117</strain>
    </source>
</reference>
<feature type="compositionally biased region" description="Basic and acidic residues" evidence="1">
    <location>
        <begin position="378"/>
        <end position="393"/>
    </location>
</feature>
<dbReference type="KEGG" id="kdj:28964576"/>
<dbReference type="AlphaFoldDB" id="A0A1A6AG55"/>
<feature type="compositionally biased region" description="Basic and acidic residues" evidence="1">
    <location>
        <begin position="432"/>
        <end position="450"/>
    </location>
</feature>
<evidence type="ECO:0000256" key="1">
    <source>
        <dbReference type="SAM" id="MobiDB-lite"/>
    </source>
</evidence>
<evidence type="ECO:0000313" key="3">
    <source>
        <dbReference type="EMBL" id="WWC58334.1"/>
    </source>
</evidence>
<dbReference type="VEuPathDB" id="FungiDB:I303_00877"/>
<sequence>MAEGDILVFNDGYVNEHGTPGFEDGSCLQDTGSALSLDDIVELNRYLSSSNKNQTSLQPDHLNACSYTECEDLQHTSTCTNLLGESAYQDWFKKPDFYKRACGTQCPNNGNIGQWEPISSTSMQNESIAPPPCLSPVLETPWLDYTDVEQQRTSDRTFIDTSVDVKVPESTELQCAGKHRLDRTEIGKYHKATCHSCKSTARYTKYQYIGNAKSGHKPEKWNPHRLTESDGWVECVNQDCDLNFTTPSPTSSSGTFWKLPKRKSKKIGPSKRASKIVESAYRRRNNRASASTSTFISISTKAHADSSTGCTRAHRFKNSRIGLNNRRQCRSCKAAVYYTELPNPGRFPCRGTSTSTISMTSNRHVGMTAQTRTASAGRDLDRGTGESWKPHILNEGEDGTVTCTNHRCSLSFFRTDVEWLTAQQRQRRRNRQKEEEAKAYRDFVRARSDV</sequence>
<proteinExistence type="predicted"/>
<accession>A0A1A6AG55</accession>
<protein>
    <submittedName>
        <fullName evidence="2">Uncharacterized protein</fullName>
    </submittedName>
</protein>
<feature type="region of interest" description="Disordered" evidence="1">
    <location>
        <begin position="425"/>
        <end position="450"/>
    </location>
</feature>
<gene>
    <name evidence="2" type="ORF">I303_00877</name>
    <name evidence="3" type="ORF">I303_100874</name>
</gene>
<dbReference type="GeneID" id="28964576"/>
<feature type="region of interest" description="Disordered" evidence="1">
    <location>
        <begin position="369"/>
        <end position="393"/>
    </location>
</feature>
<dbReference type="Proteomes" id="UP000078595">
    <property type="component" value="Chromosome 1"/>
</dbReference>
<keyword evidence="4" id="KW-1185">Reference proteome</keyword>
<reference evidence="3" key="3">
    <citation type="submission" date="2024-02" db="EMBL/GenBank/DDBJ databases">
        <title>Comparative genomics of Cryptococcus and Kwoniella reveals pathogenesis evolution and contrasting modes of karyotype evolution via chromosome fusion or intercentromeric recombination.</title>
        <authorList>
            <person name="Coelho M.A."/>
            <person name="David-Palma M."/>
            <person name="Shea T."/>
            <person name="Bowers K."/>
            <person name="McGinley-Smith S."/>
            <person name="Mohammad A.W."/>
            <person name="Gnirke A."/>
            <person name="Yurkov A.M."/>
            <person name="Nowrousian M."/>
            <person name="Sun S."/>
            <person name="Cuomo C.A."/>
            <person name="Heitman J."/>
        </authorList>
    </citation>
    <scope>NUCLEOTIDE SEQUENCE</scope>
    <source>
        <strain evidence="3">CBS 10117</strain>
    </source>
</reference>
<dbReference type="EMBL" id="KI894027">
    <property type="protein sequence ID" value="OBR89055.1"/>
    <property type="molecule type" value="Genomic_DNA"/>
</dbReference>
<organism evidence="2">
    <name type="scientific">Kwoniella dejecticola CBS 10117</name>
    <dbReference type="NCBI Taxonomy" id="1296121"/>
    <lineage>
        <taxon>Eukaryota</taxon>
        <taxon>Fungi</taxon>
        <taxon>Dikarya</taxon>
        <taxon>Basidiomycota</taxon>
        <taxon>Agaricomycotina</taxon>
        <taxon>Tremellomycetes</taxon>
        <taxon>Tremellales</taxon>
        <taxon>Cryptococcaceae</taxon>
        <taxon>Kwoniella</taxon>
    </lineage>
</organism>
<feature type="region of interest" description="Disordered" evidence="1">
    <location>
        <begin position="253"/>
        <end position="274"/>
    </location>
</feature>
<dbReference type="EMBL" id="CP144530">
    <property type="protein sequence ID" value="WWC58334.1"/>
    <property type="molecule type" value="Genomic_DNA"/>
</dbReference>